<sequence>MVYLQIFLYLPAPFIVWWLVARWLQKRGKTPNDSHAIGIACGVATLTAAIVFIANTTERLVQ</sequence>
<feature type="transmembrane region" description="Helical" evidence="1">
    <location>
        <begin position="36"/>
        <end position="54"/>
    </location>
</feature>
<comment type="caution">
    <text evidence="2">The sequence shown here is derived from an EMBL/GenBank/DDBJ whole genome shotgun (WGS) entry which is preliminary data.</text>
</comment>
<name>A0A7V8FMI5_9BURK</name>
<proteinExistence type="predicted"/>
<evidence type="ECO:0000313" key="3">
    <source>
        <dbReference type="Proteomes" id="UP000461670"/>
    </source>
</evidence>
<gene>
    <name evidence="2" type="ORF">GAK30_02678</name>
</gene>
<evidence type="ECO:0000256" key="1">
    <source>
        <dbReference type="SAM" id="Phobius"/>
    </source>
</evidence>
<reference evidence="3" key="1">
    <citation type="journal article" date="2020" name="MBio">
        <title>Horizontal gene transfer to a defensive symbiont with a reduced genome amongst a multipartite beetle microbiome.</title>
        <authorList>
            <person name="Waterworth S.C."/>
            <person name="Florez L.V."/>
            <person name="Rees E.R."/>
            <person name="Hertweck C."/>
            <person name="Kaltenpoth M."/>
            <person name="Kwan J.C."/>
        </authorList>
    </citation>
    <scope>NUCLEOTIDE SEQUENCE [LARGE SCALE GENOMIC DNA]</scope>
</reference>
<organism evidence="2 3">
    <name type="scientific">Paracidovorax wautersii</name>
    <dbReference type="NCBI Taxonomy" id="1177982"/>
    <lineage>
        <taxon>Bacteria</taxon>
        <taxon>Pseudomonadati</taxon>
        <taxon>Pseudomonadota</taxon>
        <taxon>Betaproteobacteria</taxon>
        <taxon>Burkholderiales</taxon>
        <taxon>Comamonadaceae</taxon>
        <taxon>Paracidovorax</taxon>
    </lineage>
</organism>
<protein>
    <submittedName>
        <fullName evidence="2">Uncharacterized protein</fullName>
    </submittedName>
</protein>
<keyword evidence="1" id="KW-1133">Transmembrane helix</keyword>
<dbReference type="Proteomes" id="UP000461670">
    <property type="component" value="Unassembled WGS sequence"/>
</dbReference>
<keyword evidence="1" id="KW-0472">Membrane</keyword>
<accession>A0A7V8FMI5</accession>
<keyword evidence="1" id="KW-0812">Transmembrane</keyword>
<dbReference type="EMBL" id="WNDQ01000040">
    <property type="protein sequence ID" value="KAF1020165.1"/>
    <property type="molecule type" value="Genomic_DNA"/>
</dbReference>
<feature type="transmembrane region" description="Helical" evidence="1">
    <location>
        <begin position="6"/>
        <end position="24"/>
    </location>
</feature>
<dbReference type="AlphaFoldDB" id="A0A7V8FMI5"/>
<evidence type="ECO:0000313" key="2">
    <source>
        <dbReference type="EMBL" id="KAF1020165.1"/>
    </source>
</evidence>